<name>A0A3M0IMP6_HIRRU</name>
<dbReference type="AlphaFoldDB" id="A0A3M0IMP6"/>
<proteinExistence type="predicted"/>
<evidence type="ECO:0000313" key="11">
    <source>
        <dbReference type="Proteomes" id="UP000269221"/>
    </source>
</evidence>
<keyword evidence="5" id="KW-0547">Nucleotide-binding</keyword>
<dbReference type="Proteomes" id="UP000269221">
    <property type="component" value="Unassembled WGS sequence"/>
</dbReference>
<dbReference type="Gene3D" id="3.30.200.20">
    <property type="entry name" value="Phosphorylase Kinase, domain 1"/>
    <property type="match status" value="1"/>
</dbReference>
<organism evidence="10 11">
    <name type="scientific">Hirundo rustica rustica</name>
    <dbReference type="NCBI Taxonomy" id="333673"/>
    <lineage>
        <taxon>Eukaryota</taxon>
        <taxon>Metazoa</taxon>
        <taxon>Chordata</taxon>
        <taxon>Craniata</taxon>
        <taxon>Vertebrata</taxon>
        <taxon>Euteleostomi</taxon>
        <taxon>Archelosauria</taxon>
        <taxon>Archosauria</taxon>
        <taxon>Dinosauria</taxon>
        <taxon>Saurischia</taxon>
        <taxon>Theropoda</taxon>
        <taxon>Coelurosauria</taxon>
        <taxon>Aves</taxon>
        <taxon>Neognathae</taxon>
        <taxon>Neoaves</taxon>
        <taxon>Telluraves</taxon>
        <taxon>Australaves</taxon>
        <taxon>Passeriformes</taxon>
        <taxon>Sylvioidea</taxon>
        <taxon>Hirundinidae</taxon>
        <taxon>Hirundo</taxon>
    </lineage>
</organism>
<accession>A0A3M0IMP6</accession>
<evidence type="ECO:0000256" key="3">
    <source>
        <dbReference type="ARBA" id="ARBA00022527"/>
    </source>
</evidence>
<dbReference type="OrthoDB" id="10252171at2759"/>
<keyword evidence="4" id="KW-0808">Transferase</keyword>
<comment type="subcellular location">
    <subcellularLocation>
        <location evidence="1">Host cell</location>
    </subcellularLocation>
</comment>
<reference evidence="10 11" key="1">
    <citation type="submission" date="2018-07" db="EMBL/GenBank/DDBJ databases">
        <title>A high quality draft genome assembly of the barn swallow (H. rustica rustica).</title>
        <authorList>
            <person name="Formenti G."/>
            <person name="Chiara M."/>
            <person name="Poveda L."/>
            <person name="Francoijs K.-J."/>
            <person name="Bonisoli-Alquati A."/>
            <person name="Canova L."/>
            <person name="Gianfranceschi L."/>
            <person name="Horner D.S."/>
            <person name="Saino N."/>
        </authorList>
    </citation>
    <scope>NUCLEOTIDE SEQUENCE [LARGE SCALE GENOMIC DNA]</scope>
    <source>
        <strain evidence="10">Chelidonia</strain>
        <tissue evidence="10">Blood</tissue>
    </source>
</reference>
<evidence type="ECO:0000256" key="8">
    <source>
        <dbReference type="ARBA" id="ARBA00047899"/>
    </source>
</evidence>
<evidence type="ECO:0000256" key="5">
    <source>
        <dbReference type="ARBA" id="ARBA00022741"/>
    </source>
</evidence>
<evidence type="ECO:0000256" key="4">
    <source>
        <dbReference type="ARBA" id="ARBA00022679"/>
    </source>
</evidence>
<dbReference type="GO" id="GO:0005737">
    <property type="term" value="C:cytoplasm"/>
    <property type="evidence" value="ECO:0007669"/>
    <property type="project" value="TreeGrafter"/>
</dbReference>
<gene>
    <name evidence="10" type="ORF">DUI87_33997</name>
</gene>
<dbReference type="PANTHER" id="PTHR22984">
    <property type="entry name" value="SERINE/THREONINE-PROTEIN KINASE PIM"/>
    <property type="match status" value="1"/>
</dbReference>
<dbReference type="SUPFAM" id="SSF56112">
    <property type="entry name" value="Protein kinase-like (PK-like)"/>
    <property type="match status" value="1"/>
</dbReference>
<comment type="catalytic activity">
    <reaction evidence="9">
        <text>L-seryl-[protein] + ATP = O-phospho-L-seryl-[protein] + ADP + H(+)</text>
        <dbReference type="Rhea" id="RHEA:17989"/>
        <dbReference type="Rhea" id="RHEA-COMP:9863"/>
        <dbReference type="Rhea" id="RHEA-COMP:11604"/>
        <dbReference type="ChEBI" id="CHEBI:15378"/>
        <dbReference type="ChEBI" id="CHEBI:29999"/>
        <dbReference type="ChEBI" id="CHEBI:30616"/>
        <dbReference type="ChEBI" id="CHEBI:83421"/>
        <dbReference type="ChEBI" id="CHEBI:456216"/>
        <dbReference type="EC" id="2.7.11.1"/>
    </reaction>
</comment>
<dbReference type="GO" id="GO:0005524">
    <property type="term" value="F:ATP binding"/>
    <property type="evidence" value="ECO:0007669"/>
    <property type="project" value="UniProtKB-KW"/>
</dbReference>
<dbReference type="InterPro" id="IPR011009">
    <property type="entry name" value="Kinase-like_dom_sf"/>
</dbReference>
<keyword evidence="7" id="KW-0067">ATP-binding</keyword>
<keyword evidence="3" id="KW-0723">Serine/threonine-protein kinase</keyword>
<protein>
    <recommendedName>
        <fullName evidence="2">non-specific serine/threonine protein kinase</fullName>
        <ecNumber evidence="2">2.7.11.1</ecNumber>
    </recommendedName>
</protein>
<dbReference type="STRING" id="333673.A0A3M0IMP6"/>
<dbReference type="EC" id="2.7.11.1" evidence="2"/>
<sequence>MEIVLMEKVRSGCYNIIQLLDWFEQPDGFALVMERPEQWQDLLEFLLERDVLRGDGALDFRQVLEAVRALHRLRRPAPGHQAGETSWWSRRVAT</sequence>
<evidence type="ECO:0000256" key="7">
    <source>
        <dbReference type="ARBA" id="ARBA00022840"/>
    </source>
</evidence>
<dbReference type="InterPro" id="IPR051138">
    <property type="entry name" value="PIM_Ser/Thr_kinase"/>
</dbReference>
<dbReference type="GO" id="GO:0004674">
    <property type="term" value="F:protein serine/threonine kinase activity"/>
    <property type="evidence" value="ECO:0007669"/>
    <property type="project" value="UniProtKB-KW"/>
</dbReference>
<comment type="caution">
    <text evidence="10">The sequence shown here is derived from an EMBL/GenBank/DDBJ whole genome shotgun (WGS) entry which is preliminary data.</text>
</comment>
<dbReference type="EMBL" id="QRBI01000274">
    <property type="protein sequence ID" value="RMB89632.1"/>
    <property type="molecule type" value="Genomic_DNA"/>
</dbReference>
<evidence type="ECO:0000313" key="10">
    <source>
        <dbReference type="EMBL" id="RMB89632.1"/>
    </source>
</evidence>
<keyword evidence="6" id="KW-0418">Kinase</keyword>
<evidence type="ECO:0000256" key="9">
    <source>
        <dbReference type="ARBA" id="ARBA00048679"/>
    </source>
</evidence>
<comment type="catalytic activity">
    <reaction evidence="8">
        <text>L-threonyl-[protein] + ATP = O-phospho-L-threonyl-[protein] + ADP + H(+)</text>
        <dbReference type="Rhea" id="RHEA:46608"/>
        <dbReference type="Rhea" id="RHEA-COMP:11060"/>
        <dbReference type="Rhea" id="RHEA-COMP:11605"/>
        <dbReference type="ChEBI" id="CHEBI:15378"/>
        <dbReference type="ChEBI" id="CHEBI:30013"/>
        <dbReference type="ChEBI" id="CHEBI:30616"/>
        <dbReference type="ChEBI" id="CHEBI:61977"/>
        <dbReference type="ChEBI" id="CHEBI:456216"/>
        <dbReference type="EC" id="2.7.11.1"/>
    </reaction>
</comment>
<dbReference type="PANTHER" id="PTHR22984:SF25">
    <property type="entry name" value="PROTEIN KINASE DOMAIN-CONTAINING PROTEIN"/>
    <property type="match status" value="1"/>
</dbReference>
<evidence type="ECO:0000256" key="6">
    <source>
        <dbReference type="ARBA" id="ARBA00022777"/>
    </source>
</evidence>
<dbReference type="GO" id="GO:0043657">
    <property type="term" value="C:host cell"/>
    <property type="evidence" value="ECO:0007669"/>
    <property type="project" value="UniProtKB-SubCell"/>
</dbReference>
<keyword evidence="11" id="KW-1185">Reference proteome</keyword>
<evidence type="ECO:0000256" key="1">
    <source>
        <dbReference type="ARBA" id="ARBA00004340"/>
    </source>
</evidence>
<evidence type="ECO:0000256" key="2">
    <source>
        <dbReference type="ARBA" id="ARBA00012513"/>
    </source>
</evidence>